<evidence type="ECO:0000256" key="1">
    <source>
        <dbReference type="SAM" id="Phobius"/>
    </source>
</evidence>
<gene>
    <name evidence="3" type="ORF">BG53_14285</name>
</gene>
<protein>
    <recommendedName>
        <fullName evidence="2">CAAX prenyl protease 2/Lysostaphin resistance protein A-like domain-containing protein</fullName>
    </recommendedName>
</protein>
<feature type="transmembrane region" description="Helical" evidence="1">
    <location>
        <begin position="12"/>
        <end position="30"/>
    </location>
</feature>
<reference evidence="3 4" key="1">
    <citation type="submission" date="2014-02" db="EMBL/GenBank/DDBJ databases">
        <title>Genome sequence of Paenibacillus darwinianus reveals adaptive mechanisms for survival in Antarctic soils.</title>
        <authorList>
            <person name="Dsouza M."/>
            <person name="Taylor M.W."/>
            <person name="Turner S.J."/>
            <person name="Aislabie J."/>
        </authorList>
    </citation>
    <scope>NUCLEOTIDE SEQUENCE [LARGE SCALE GENOMIC DNA]</scope>
    <source>
        <strain evidence="3 4">CE1</strain>
    </source>
</reference>
<dbReference type="GO" id="GO:0080120">
    <property type="term" value="P:CAAX-box protein maturation"/>
    <property type="evidence" value="ECO:0007669"/>
    <property type="project" value="UniProtKB-ARBA"/>
</dbReference>
<proteinExistence type="predicted"/>
<evidence type="ECO:0000259" key="2">
    <source>
        <dbReference type="Pfam" id="PF02517"/>
    </source>
</evidence>
<feature type="transmembrane region" description="Helical" evidence="1">
    <location>
        <begin position="366"/>
        <end position="385"/>
    </location>
</feature>
<dbReference type="Pfam" id="PF02517">
    <property type="entry name" value="Rce1-like"/>
    <property type="match status" value="1"/>
</dbReference>
<feature type="transmembrane region" description="Helical" evidence="1">
    <location>
        <begin position="309"/>
        <end position="333"/>
    </location>
</feature>
<keyword evidence="1" id="KW-1133">Transmembrane helix</keyword>
<feature type="transmembrane region" description="Helical" evidence="1">
    <location>
        <begin position="242"/>
        <end position="265"/>
    </location>
</feature>
<name>A0A9W5S2F2_9BACL</name>
<dbReference type="AlphaFoldDB" id="A0A9W5S2F2"/>
<feature type="transmembrane region" description="Helical" evidence="1">
    <location>
        <begin position="460"/>
        <end position="482"/>
    </location>
</feature>
<dbReference type="RefSeq" id="WP_036584815.1">
    <property type="nucleotide sequence ID" value="NZ_KK082133.1"/>
</dbReference>
<dbReference type="InterPro" id="IPR003675">
    <property type="entry name" value="Rce1/LyrA-like_dom"/>
</dbReference>
<evidence type="ECO:0000313" key="4">
    <source>
        <dbReference type="Proteomes" id="UP000053750"/>
    </source>
</evidence>
<dbReference type="EMBL" id="JFHU01000077">
    <property type="protein sequence ID" value="EXX90046.1"/>
    <property type="molecule type" value="Genomic_DNA"/>
</dbReference>
<feature type="domain" description="CAAX prenyl protease 2/Lysostaphin resistance protein A-like" evidence="2">
    <location>
        <begin position="406"/>
        <end position="498"/>
    </location>
</feature>
<comment type="caution">
    <text evidence="3">The sequence shown here is derived from an EMBL/GenBank/DDBJ whole genome shotgun (WGS) entry which is preliminary data.</text>
</comment>
<evidence type="ECO:0000313" key="3">
    <source>
        <dbReference type="EMBL" id="EXX90046.1"/>
    </source>
</evidence>
<organism evidence="3 4">
    <name type="scientific">Paenibacillus darwinianus</name>
    <dbReference type="NCBI Taxonomy" id="1380763"/>
    <lineage>
        <taxon>Bacteria</taxon>
        <taxon>Bacillati</taxon>
        <taxon>Bacillota</taxon>
        <taxon>Bacilli</taxon>
        <taxon>Bacillales</taxon>
        <taxon>Paenibacillaceae</taxon>
        <taxon>Paenibacillus</taxon>
    </lineage>
</organism>
<sequence length="561" mass="61302">MQQANIEPRWNVIYGLGAVCLAIFLLFQVIPGTASSFFSSESPNVIGEIAAEQKASSFVQSQFGGTVSSAAAVHQSSKLLNGYLAKEKLTDAYDKQYGGDYPVDTYQVEVRSTGPDSHATRVHFVYTHMETGEVVAWNELRGDMPEGATPLSYDAAALAAKAFAMERGFRGQELTVRDNAADGGAVVLEVAGAAIGKAQLELTIRAAQAPDDTVTIVDYKPTFRVPSAYIAYVERQDRIAAILTYAGALGGSFVLFVLAIVYAALTRRHTSFLRGLVLTGLFLLFYTVNNLNMYDGIRASIGEAADAETLTNIGIAVQILFTVGIAVSVYFSLVGGDGLWRKMGRNLWLRRGEPGFGDHVWKAMKLGYWAAFIFLGLQTLIFIALEKGIGVWSTSDVTQSPLNFQIPWLIPLLAWAAAISEEAVYRMFGIAVFKKWFRSTAAAAIIPTIVWALGHVAYPIYPWSTRLIELTILGLLFCYLFVTFGYATAVFAHAVINSILFSMPLIFMGTPVNATAGIIYMLLPIAIAWIIRWYDRKFKPRNTKGRAPLGDAVTAPVEAIR</sequence>
<feature type="transmembrane region" description="Helical" evidence="1">
    <location>
        <begin position="272"/>
        <end position="289"/>
    </location>
</feature>
<dbReference type="OrthoDB" id="2675631at2"/>
<feature type="transmembrane region" description="Helical" evidence="1">
    <location>
        <begin position="514"/>
        <end position="534"/>
    </location>
</feature>
<keyword evidence="1" id="KW-0472">Membrane</keyword>
<dbReference type="Proteomes" id="UP000053750">
    <property type="component" value="Unassembled WGS sequence"/>
</dbReference>
<keyword evidence="1" id="KW-0812">Transmembrane</keyword>
<keyword evidence="4" id="KW-1185">Reference proteome</keyword>
<feature type="transmembrane region" description="Helical" evidence="1">
    <location>
        <begin position="436"/>
        <end position="454"/>
    </location>
</feature>
<dbReference type="GO" id="GO:0004175">
    <property type="term" value="F:endopeptidase activity"/>
    <property type="evidence" value="ECO:0007669"/>
    <property type="project" value="UniProtKB-ARBA"/>
</dbReference>
<accession>A0A9W5S2F2</accession>